<dbReference type="Proteomes" id="UP000064183">
    <property type="component" value="Chromosome"/>
</dbReference>
<name>A0A0U3LMI6_STRGL</name>
<dbReference type="EMBL" id="CP013738">
    <property type="protein sequence ID" value="ALU96475.1"/>
    <property type="molecule type" value="Genomic_DNA"/>
</dbReference>
<reference evidence="1 2" key="1">
    <citation type="journal article" date="2012" name="J. Bacteriol.">
        <title>Draft genome sequence of Streptomyces globisporus C-1027, which produces an antitumor antibiotic consisting of a nine-membered enediyne with a chromoprotein.</title>
        <authorList>
            <person name="Wang L."/>
            <person name="Wang S."/>
            <person name="He Q."/>
            <person name="Yu T."/>
            <person name="Li Q."/>
            <person name="Hong B."/>
        </authorList>
    </citation>
    <scope>NUCLEOTIDE SEQUENCE [LARGE SCALE GENOMIC DNA]</scope>
    <source>
        <strain evidence="1 2">C-1027</strain>
    </source>
</reference>
<gene>
    <name evidence="1" type="ORF">WQO_25980</name>
</gene>
<dbReference type="Pfam" id="PF19952">
    <property type="entry name" value="DUF6414"/>
    <property type="match status" value="1"/>
</dbReference>
<accession>A0A0U3LMI6</accession>
<sequence length="201" mass="22127">MSSEEIAQVLKQTPESQFNRLYQWLEDSSQMVEIFAADAEVWRGLHSGEVVAVQCELEVPTASRFMTSPEEMEALSQMAGLFGQAMDEGQRAAFEGFAALSRSSEQRVVAIGDVDDGAPKIVSALKKSALRVGYEELENEATVVGILQKKIPARERHLLFNLPGMNLLPRAERRRMAQASDADPSMFIEGPLGIVTPLAIF</sequence>
<proteinExistence type="predicted"/>
<evidence type="ECO:0000313" key="2">
    <source>
        <dbReference type="Proteomes" id="UP000064183"/>
    </source>
</evidence>
<dbReference type="AlphaFoldDB" id="A0A0U3LMI6"/>
<organism evidence="1 2">
    <name type="scientific">Streptomyces globisporus C-1027</name>
    <dbReference type="NCBI Taxonomy" id="1172567"/>
    <lineage>
        <taxon>Bacteria</taxon>
        <taxon>Bacillati</taxon>
        <taxon>Actinomycetota</taxon>
        <taxon>Actinomycetes</taxon>
        <taxon>Kitasatosporales</taxon>
        <taxon>Streptomycetaceae</taxon>
        <taxon>Streptomyces</taxon>
    </lineage>
</organism>
<dbReference type="InterPro" id="IPR045633">
    <property type="entry name" value="DUF6414"/>
</dbReference>
<dbReference type="KEGG" id="sgb:WQO_25980"/>
<evidence type="ECO:0000313" key="1">
    <source>
        <dbReference type="EMBL" id="ALU96475.1"/>
    </source>
</evidence>
<protein>
    <submittedName>
        <fullName evidence="1">Uncharacterized protein</fullName>
    </submittedName>
</protein>